<dbReference type="EMBL" id="CM007367">
    <property type="protein sequence ID" value="OIW08624.1"/>
    <property type="molecule type" value="Genomic_DNA"/>
</dbReference>
<evidence type="ECO:0000256" key="1">
    <source>
        <dbReference type="ARBA" id="ARBA00023013"/>
    </source>
</evidence>
<dbReference type="AlphaFoldDB" id="A0A4P1RDR4"/>
<dbReference type="PANTHER" id="PTHR33142:SF65">
    <property type="entry name" value="CYCLIN-DEPENDENT PROTEIN KINASE INHIBITOR SMR2-LIKE"/>
    <property type="match status" value="1"/>
</dbReference>
<evidence type="ECO:0000313" key="4">
    <source>
        <dbReference type="Proteomes" id="UP000188354"/>
    </source>
</evidence>
<dbReference type="PANTHER" id="PTHR33142">
    <property type="entry name" value="CYCLIN-DEPENDENT PROTEIN KINASE INHIBITOR SMR13"/>
    <property type="match status" value="1"/>
</dbReference>
<dbReference type="Proteomes" id="UP000188354">
    <property type="component" value="Chromosome LG07"/>
</dbReference>
<organism evidence="3 4">
    <name type="scientific">Lupinus angustifolius</name>
    <name type="common">Narrow-leaved blue lupine</name>
    <dbReference type="NCBI Taxonomy" id="3871"/>
    <lineage>
        <taxon>Eukaryota</taxon>
        <taxon>Viridiplantae</taxon>
        <taxon>Streptophyta</taxon>
        <taxon>Embryophyta</taxon>
        <taxon>Tracheophyta</taxon>
        <taxon>Spermatophyta</taxon>
        <taxon>Magnoliopsida</taxon>
        <taxon>eudicotyledons</taxon>
        <taxon>Gunneridae</taxon>
        <taxon>Pentapetalae</taxon>
        <taxon>rosids</taxon>
        <taxon>fabids</taxon>
        <taxon>Fabales</taxon>
        <taxon>Fabaceae</taxon>
        <taxon>Papilionoideae</taxon>
        <taxon>50 kb inversion clade</taxon>
        <taxon>genistoids sensu lato</taxon>
        <taxon>core genistoids</taxon>
        <taxon>Genisteae</taxon>
        <taxon>Lupinus</taxon>
    </lineage>
</organism>
<proteinExistence type="predicted"/>
<protein>
    <submittedName>
        <fullName evidence="3">Uncharacterized protein</fullName>
    </submittedName>
</protein>
<evidence type="ECO:0000313" key="3">
    <source>
        <dbReference type="EMBL" id="OIW08624.1"/>
    </source>
</evidence>
<evidence type="ECO:0000256" key="2">
    <source>
        <dbReference type="ARBA" id="ARBA00023306"/>
    </source>
</evidence>
<accession>A0A4P1RDR4</accession>
<keyword evidence="1" id="KW-0649">Protein kinase inhibitor</keyword>
<reference evidence="3 4" key="1">
    <citation type="journal article" date="2017" name="Plant Biotechnol. J.">
        <title>A comprehensive draft genome sequence for lupin (Lupinus angustifolius), an emerging health food: insights into plant-microbe interactions and legume evolution.</title>
        <authorList>
            <person name="Hane J.K."/>
            <person name="Ming Y."/>
            <person name="Kamphuis L.G."/>
            <person name="Nelson M.N."/>
            <person name="Garg G."/>
            <person name="Atkins C.A."/>
            <person name="Bayer P.E."/>
            <person name="Bravo A."/>
            <person name="Bringans S."/>
            <person name="Cannon S."/>
            <person name="Edwards D."/>
            <person name="Foley R."/>
            <person name="Gao L.L."/>
            <person name="Harrison M.J."/>
            <person name="Huang W."/>
            <person name="Hurgobin B."/>
            <person name="Li S."/>
            <person name="Liu C.W."/>
            <person name="McGrath A."/>
            <person name="Morahan G."/>
            <person name="Murray J."/>
            <person name="Weller J."/>
            <person name="Jian J."/>
            <person name="Singh K.B."/>
        </authorList>
    </citation>
    <scope>NUCLEOTIDE SEQUENCE [LARGE SCALE GENOMIC DNA]</scope>
    <source>
        <strain evidence="4">cv. Tanjil</strain>
        <tissue evidence="3">Whole plant</tissue>
    </source>
</reference>
<keyword evidence="4" id="KW-1185">Reference proteome</keyword>
<dbReference type="GO" id="GO:0032875">
    <property type="term" value="P:regulation of DNA endoreduplication"/>
    <property type="evidence" value="ECO:0007669"/>
    <property type="project" value="InterPro"/>
</dbReference>
<dbReference type="InterPro" id="IPR040389">
    <property type="entry name" value="SMR"/>
</dbReference>
<name>A0A4P1RDR4_LUPAN</name>
<sequence>MGVSSNVEVFLSEKNVTDHKMDHDSTLLLEKSTTETLDKDCLTPTHERHEVRTQPQLLVQESDQEQPKKEVHVCLNLRLEIPPHKNDQEDSYEGVKTPISEEHKIPTLLQCPPAPRKRKMLSSTKEIKGCHPRELDFTRLSMDLDVAVTNKKLRNLFMGA</sequence>
<gene>
    <name evidence="3" type="ORF">TanjilG_03300</name>
</gene>
<keyword evidence="2" id="KW-0131">Cell cycle</keyword>
<dbReference type="GO" id="GO:0005634">
    <property type="term" value="C:nucleus"/>
    <property type="evidence" value="ECO:0007669"/>
    <property type="project" value="TreeGrafter"/>
</dbReference>
<dbReference type="Gramene" id="OIW08624">
    <property type="protein sequence ID" value="OIW08624"/>
    <property type="gene ID" value="TanjilG_03300"/>
</dbReference>
<dbReference type="GO" id="GO:0004860">
    <property type="term" value="F:protein kinase inhibitor activity"/>
    <property type="evidence" value="ECO:0007669"/>
    <property type="project" value="UniProtKB-KW"/>
</dbReference>